<evidence type="ECO:0000313" key="3">
    <source>
        <dbReference type="EMBL" id="CAF1234688.1"/>
    </source>
</evidence>
<evidence type="ECO:0000313" key="4">
    <source>
        <dbReference type="Proteomes" id="UP000663845"/>
    </source>
</evidence>
<organism evidence="3 4">
    <name type="scientific">Adineta steineri</name>
    <dbReference type="NCBI Taxonomy" id="433720"/>
    <lineage>
        <taxon>Eukaryota</taxon>
        <taxon>Metazoa</taxon>
        <taxon>Spiralia</taxon>
        <taxon>Gnathifera</taxon>
        <taxon>Rotifera</taxon>
        <taxon>Eurotatoria</taxon>
        <taxon>Bdelloidea</taxon>
        <taxon>Adinetida</taxon>
        <taxon>Adinetidae</taxon>
        <taxon>Adineta</taxon>
    </lineage>
</organism>
<dbReference type="EMBL" id="CAJNOG010000424">
    <property type="protein sequence ID" value="CAF1234688.1"/>
    <property type="molecule type" value="Genomic_DNA"/>
</dbReference>
<sequence length="1049" mass="117681">MFILTTSSSSSVSNNFKRRLSRNILSKTLNFTDGDVINLPTNEIGSDRYNIFTDITTLTKTQLKVIITVVIIISFILLIIVIFRFKNACRNQEPDNIQTEIIRNRVAQYSEPSSRRGSVGYYTQKYVRTPSNRFDEQLNTSLPAKRLSIPACDHSSKSAAVVVLSSSSIDTTLKTDVLHHRDVTSSCDTSTIPNQQISHSSNLSIDIEPITHKPDSAIGISQVTRNHSRQHSNRNKRTKTTLNRTITDENNGVESLQRFEVAPRTDDTVLTTPVVHSGGCSRGNNANHSYEQHQHFETSFRNKNIDEKYEESLGIKTETKPTSSEIVESVLLPSLLSSTNEVTRSNEDDLCDDQTPLLTTELVSTIKNSSNHTARKYSLNALLPLVRPSSSHPLCSSLTSTSAVGDSNNGNGIDLKTRRRASLASTLHRNSIAKQSHIFFPTNNSTTLNKKVSPPPPPTSSHPIDSDSSDRTSFLKNQLNSLKNHHRKKSSNIIPTGTTPSSSYQKAFMQKIERFRFIDDSASSTTTVTSPVESIERVNNHQACSHLITNNIEQYNDYMQTKHLNNTDDDDDMNSLIDRLNADILTNGSYSDLNILNNTSPSSHTILCSKTFKPVNGKSLQPITNLPRSQQKEYHQSPPITIPHSNTALPLSKQRNQIDTNGHSRSMEFHSIAHKRDLTRPTTLISTTNETSSSSSTTTLTSIRSLTSLEFDDNTKPSGVLVDDDFLPMSSPIDEHFWDMTVKKTFTYKQNECFPNVGSSPDVEIKRFNLQYLNTLSETSCDEDDEDLSILSLNQPEKFSLREFQIKQLQKPLVTTKSISSVQKQQAEEIISDKSSSTPSINSTEQFSINSNMNSTSLDQTTDESLSLKCPVPSQTAIRSDFFCDTIQTSNQQSQIVSEEDDTQESSTNDVSEGDDSADNGEIDLVQEFELSQREEQTKTNTLWTTDDRNVFIMQEDDLISDFVATPTIISRIQPTSIMKITNNKIMDSIDEQQPPLPPPPQQQQQHTSTILKPKVRFNLDPQYEREREWNKVNKLLGNSVEWTDEFEV</sequence>
<name>A0A814YUJ8_9BILA</name>
<feature type="region of interest" description="Disordered" evidence="1">
    <location>
        <begin position="435"/>
        <end position="502"/>
    </location>
</feature>
<feature type="compositionally biased region" description="Polar residues" evidence="1">
    <location>
        <begin position="441"/>
        <end position="450"/>
    </location>
</feature>
<gene>
    <name evidence="3" type="ORF">JYZ213_LOCUS28737</name>
</gene>
<comment type="caution">
    <text evidence="3">The sequence shown here is derived from an EMBL/GenBank/DDBJ whole genome shotgun (WGS) entry which is preliminary data.</text>
</comment>
<feature type="compositionally biased region" description="Polar residues" evidence="1">
    <location>
        <begin position="471"/>
        <end position="482"/>
    </location>
</feature>
<feature type="compositionally biased region" description="Polar residues" evidence="1">
    <location>
        <begin position="833"/>
        <end position="860"/>
    </location>
</feature>
<keyword evidence="2" id="KW-1133">Transmembrane helix</keyword>
<feature type="region of interest" description="Disordered" evidence="1">
    <location>
        <begin position="830"/>
        <end position="860"/>
    </location>
</feature>
<evidence type="ECO:0000256" key="2">
    <source>
        <dbReference type="SAM" id="Phobius"/>
    </source>
</evidence>
<feature type="compositionally biased region" description="Polar residues" evidence="1">
    <location>
        <begin position="491"/>
        <end position="502"/>
    </location>
</feature>
<protein>
    <submittedName>
        <fullName evidence="3">Uncharacterized protein</fullName>
    </submittedName>
</protein>
<accession>A0A814YUJ8</accession>
<proteinExistence type="predicted"/>
<feature type="region of interest" description="Disordered" evidence="1">
    <location>
        <begin position="680"/>
        <end position="699"/>
    </location>
</feature>
<keyword evidence="2" id="KW-0812">Transmembrane</keyword>
<feature type="region of interest" description="Disordered" evidence="1">
    <location>
        <begin position="990"/>
        <end position="1013"/>
    </location>
</feature>
<dbReference type="AlphaFoldDB" id="A0A814YUJ8"/>
<feature type="transmembrane region" description="Helical" evidence="2">
    <location>
        <begin position="65"/>
        <end position="85"/>
    </location>
</feature>
<reference evidence="3" key="1">
    <citation type="submission" date="2021-02" db="EMBL/GenBank/DDBJ databases">
        <authorList>
            <person name="Nowell W R."/>
        </authorList>
    </citation>
    <scope>NUCLEOTIDE SEQUENCE</scope>
</reference>
<feature type="region of interest" description="Disordered" evidence="1">
    <location>
        <begin position="891"/>
        <end position="920"/>
    </location>
</feature>
<evidence type="ECO:0000256" key="1">
    <source>
        <dbReference type="SAM" id="MobiDB-lite"/>
    </source>
</evidence>
<keyword evidence="2" id="KW-0472">Membrane</keyword>
<feature type="compositionally biased region" description="Low complexity" evidence="1">
    <location>
        <begin position="682"/>
        <end position="699"/>
    </location>
</feature>
<dbReference type="Proteomes" id="UP000663845">
    <property type="component" value="Unassembled WGS sequence"/>
</dbReference>